<accession>A0AAP0PCL4</accession>
<name>A0AAP0PCL4_9MAGN</name>
<dbReference type="EMBL" id="JBBNAG010000004">
    <property type="protein sequence ID" value="KAK9139222.1"/>
    <property type="molecule type" value="Genomic_DNA"/>
</dbReference>
<organism evidence="2 3">
    <name type="scientific">Stephania cephalantha</name>
    <dbReference type="NCBI Taxonomy" id="152367"/>
    <lineage>
        <taxon>Eukaryota</taxon>
        <taxon>Viridiplantae</taxon>
        <taxon>Streptophyta</taxon>
        <taxon>Embryophyta</taxon>
        <taxon>Tracheophyta</taxon>
        <taxon>Spermatophyta</taxon>
        <taxon>Magnoliopsida</taxon>
        <taxon>Ranunculales</taxon>
        <taxon>Menispermaceae</taxon>
        <taxon>Menispermoideae</taxon>
        <taxon>Cissampelideae</taxon>
        <taxon>Stephania</taxon>
    </lineage>
</organism>
<dbReference type="InterPro" id="IPR008480">
    <property type="entry name" value="DUF761_pln"/>
</dbReference>
<sequence length="147" mass="16718">MLRRPSSAAKSSPARIASKPFWKSLVVAVRPLHHLSRPPHPLLPKPDHSFNEPQSPVALISEPSSARSLDRDQDSVYASAQNLQELDKSSEQEIDDHYDDHGQDNINGDEMIDSKAEEFIAHFYAQMRLQRLESMERYNAKNSIKIN</sequence>
<reference evidence="2 3" key="1">
    <citation type="submission" date="2024-01" db="EMBL/GenBank/DDBJ databases">
        <title>Genome assemblies of Stephania.</title>
        <authorList>
            <person name="Yang L."/>
        </authorList>
    </citation>
    <scope>NUCLEOTIDE SEQUENCE [LARGE SCALE GENOMIC DNA]</scope>
    <source>
        <strain evidence="2">JXDWG</strain>
        <tissue evidence="2">Leaf</tissue>
    </source>
</reference>
<gene>
    <name evidence="2" type="ORF">Scep_008903</name>
</gene>
<feature type="region of interest" description="Disordered" evidence="1">
    <location>
        <begin position="35"/>
        <end position="106"/>
    </location>
</feature>
<dbReference type="Proteomes" id="UP001419268">
    <property type="component" value="Unassembled WGS sequence"/>
</dbReference>
<protein>
    <submittedName>
        <fullName evidence="2">Uncharacterized protein</fullName>
    </submittedName>
</protein>
<keyword evidence="3" id="KW-1185">Reference proteome</keyword>
<evidence type="ECO:0000256" key="1">
    <source>
        <dbReference type="SAM" id="MobiDB-lite"/>
    </source>
</evidence>
<evidence type="ECO:0000313" key="2">
    <source>
        <dbReference type="EMBL" id="KAK9139222.1"/>
    </source>
</evidence>
<dbReference type="PANTHER" id="PTHR36378:SF1">
    <property type="entry name" value="COTTON FIBER PROTEIN"/>
    <property type="match status" value="1"/>
</dbReference>
<dbReference type="AlphaFoldDB" id="A0AAP0PCL4"/>
<dbReference type="Pfam" id="PF05553">
    <property type="entry name" value="DUF761"/>
    <property type="match status" value="1"/>
</dbReference>
<dbReference type="PANTHER" id="PTHR36378">
    <property type="entry name" value="COTTON FIBER PROTEIN"/>
    <property type="match status" value="1"/>
</dbReference>
<proteinExistence type="predicted"/>
<comment type="caution">
    <text evidence="2">The sequence shown here is derived from an EMBL/GenBank/DDBJ whole genome shotgun (WGS) entry which is preliminary data.</text>
</comment>
<evidence type="ECO:0000313" key="3">
    <source>
        <dbReference type="Proteomes" id="UP001419268"/>
    </source>
</evidence>